<dbReference type="SUPFAM" id="SSF54001">
    <property type="entry name" value="Cysteine proteinases"/>
    <property type="match status" value="2"/>
</dbReference>
<evidence type="ECO:0000313" key="8">
    <source>
        <dbReference type="Proteomes" id="UP000007879"/>
    </source>
</evidence>
<reference evidence="7" key="2">
    <citation type="submission" date="2024-06" db="UniProtKB">
        <authorList>
            <consortium name="EnsemblMetazoa"/>
        </authorList>
    </citation>
    <scope>IDENTIFICATION</scope>
</reference>
<dbReference type="PROSITE" id="PS50235">
    <property type="entry name" value="USP_3"/>
    <property type="match status" value="1"/>
</dbReference>
<dbReference type="InterPro" id="IPR038765">
    <property type="entry name" value="Papain-like_cys_pep_sf"/>
</dbReference>
<evidence type="ECO:0000256" key="3">
    <source>
        <dbReference type="ARBA" id="ARBA00022801"/>
    </source>
</evidence>
<evidence type="ECO:0000259" key="6">
    <source>
        <dbReference type="PROSITE" id="PS50600"/>
    </source>
</evidence>
<keyword evidence="3" id="KW-0378">Hydrolase</keyword>
<dbReference type="Pfam" id="PF00443">
    <property type="entry name" value="UCH"/>
    <property type="match status" value="1"/>
</dbReference>
<dbReference type="PROSITE" id="PS00973">
    <property type="entry name" value="USP_2"/>
    <property type="match status" value="1"/>
</dbReference>
<evidence type="ECO:0000256" key="4">
    <source>
        <dbReference type="ARBA" id="ARBA00022807"/>
    </source>
</evidence>
<dbReference type="Gene3D" id="3.40.395.10">
    <property type="entry name" value="Adenoviral Proteinase, Chain A"/>
    <property type="match status" value="1"/>
</dbReference>
<dbReference type="PANTHER" id="PTHR12606:SF141">
    <property type="entry name" value="GH15225P-RELATED"/>
    <property type="match status" value="1"/>
</dbReference>
<comment type="similarity">
    <text evidence="1">Belongs to the peptidase C48 family.</text>
</comment>
<keyword evidence="4" id="KW-0788">Thiol protease</keyword>
<sequence>MLPCYSRISSVQKEWISKLQSLNEELSVKICTSCGDDMTNTESLVSSLPDILIFFIPRTYSFAYNRRQVKSVKKVIVEENLEIDELGKPKRYELIGMAVHHGDLSSSGHYTAYLRKGSKTIEYNDNSINPDFNLKNNERYISSNVCMVLYKANEMKTVVLQSSTNPPILSWKSPPFTLYHSVKAGSIDWNVIKEEYKCLSTGQHLSTDVIVYYIRAVLTNKVQVIDPVFLPVFEARGYFATLKYTKGCTLSNEIILFPIHQSHHWILIAVDAINKVIYEVDSLGLHRPTIINSIWYYLCRESNMTLDFNDWSYCNCQMSNTPVQTNAVDCGVFVCMAAKCFIEKRQMNYCQDDMENARIEILGIILKSCKIIACMHDYFH</sequence>
<dbReference type="AlphaFoldDB" id="A0AAN0JUE9"/>
<dbReference type="GO" id="GO:0004843">
    <property type="term" value="F:cysteine-type deubiquitinase activity"/>
    <property type="evidence" value="ECO:0007669"/>
    <property type="project" value="InterPro"/>
</dbReference>
<dbReference type="EnsemblMetazoa" id="XM_020004929.1">
    <property type="protein sequence ID" value="XP_019860488.1"/>
    <property type="gene ID" value="LOC109588812"/>
</dbReference>
<dbReference type="CDD" id="cd02257">
    <property type="entry name" value="Peptidase_C19"/>
    <property type="match status" value="1"/>
</dbReference>
<dbReference type="GO" id="GO:0016929">
    <property type="term" value="F:deSUMOylase activity"/>
    <property type="evidence" value="ECO:0007669"/>
    <property type="project" value="TreeGrafter"/>
</dbReference>
<feature type="domain" description="Ubiquitin-like protease family profile" evidence="6">
    <location>
        <begin position="189"/>
        <end position="341"/>
    </location>
</feature>
<feature type="domain" description="USP" evidence="5">
    <location>
        <begin position="1"/>
        <end position="153"/>
    </location>
</feature>
<proteinExistence type="inferred from homology"/>
<dbReference type="Pfam" id="PF02902">
    <property type="entry name" value="Peptidase_C48"/>
    <property type="match status" value="1"/>
</dbReference>
<dbReference type="InterPro" id="IPR018200">
    <property type="entry name" value="USP_CS"/>
</dbReference>
<keyword evidence="2" id="KW-0645">Protease</keyword>
<organism evidence="7 8">
    <name type="scientific">Amphimedon queenslandica</name>
    <name type="common">Sponge</name>
    <dbReference type="NCBI Taxonomy" id="400682"/>
    <lineage>
        <taxon>Eukaryota</taxon>
        <taxon>Metazoa</taxon>
        <taxon>Porifera</taxon>
        <taxon>Demospongiae</taxon>
        <taxon>Heteroscleromorpha</taxon>
        <taxon>Haplosclerida</taxon>
        <taxon>Niphatidae</taxon>
        <taxon>Amphimedon</taxon>
    </lineage>
</organism>
<dbReference type="GO" id="GO:0005634">
    <property type="term" value="C:nucleus"/>
    <property type="evidence" value="ECO:0007669"/>
    <property type="project" value="TreeGrafter"/>
</dbReference>
<dbReference type="GO" id="GO:0016926">
    <property type="term" value="P:protein desumoylation"/>
    <property type="evidence" value="ECO:0007669"/>
    <property type="project" value="TreeGrafter"/>
</dbReference>
<evidence type="ECO:0000259" key="5">
    <source>
        <dbReference type="PROSITE" id="PS50235"/>
    </source>
</evidence>
<accession>A0AAN0JUE9</accession>
<keyword evidence="8" id="KW-1185">Reference proteome</keyword>
<dbReference type="RefSeq" id="XP_019860488.1">
    <property type="nucleotide sequence ID" value="XM_020004929.1"/>
</dbReference>
<dbReference type="GeneID" id="109588812"/>
<evidence type="ECO:0000313" key="7">
    <source>
        <dbReference type="EnsemblMetazoa" id="XP_019860488.1"/>
    </source>
</evidence>
<evidence type="ECO:0008006" key="9">
    <source>
        <dbReference type="Google" id="ProtNLM"/>
    </source>
</evidence>
<name>A0AAN0JUE9_AMPQE</name>
<dbReference type="KEGG" id="aqu:109588812"/>
<dbReference type="GO" id="GO:0006508">
    <property type="term" value="P:proteolysis"/>
    <property type="evidence" value="ECO:0007669"/>
    <property type="project" value="UniProtKB-KW"/>
</dbReference>
<dbReference type="PROSITE" id="PS50600">
    <property type="entry name" value="ULP_PROTEASE"/>
    <property type="match status" value="1"/>
</dbReference>
<dbReference type="InterPro" id="IPR028889">
    <property type="entry name" value="USP"/>
</dbReference>
<evidence type="ECO:0000256" key="2">
    <source>
        <dbReference type="ARBA" id="ARBA00022670"/>
    </source>
</evidence>
<evidence type="ECO:0000256" key="1">
    <source>
        <dbReference type="ARBA" id="ARBA00005234"/>
    </source>
</evidence>
<dbReference type="InterPro" id="IPR001394">
    <property type="entry name" value="Peptidase_C19_UCH"/>
</dbReference>
<dbReference type="PANTHER" id="PTHR12606">
    <property type="entry name" value="SENTRIN/SUMO-SPECIFIC PROTEASE"/>
    <property type="match status" value="1"/>
</dbReference>
<dbReference type="Gene3D" id="3.90.70.10">
    <property type="entry name" value="Cysteine proteinases"/>
    <property type="match status" value="1"/>
</dbReference>
<reference evidence="8" key="1">
    <citation type="journal article" date="2010" name="Nature">
        <title>The Amphimedon queenslandica genome and the evolution of animal complexity.</title>
        <authorList>
            <person name="Srivastava M."/>
            <person name="Simakov O."/>
            <person name="Chapman J."/>
            <person name="Fahey B."/>
            <person name="Gauthier M.E."/>
            <person name="Mitros T."/>
            <person name="Richards G.S."/>
            <person name="Conaco C."/>
            <person name="Dacre M."/>
            <person name="Hellsten U."/>
            <person name="Larroux C."/>
            <person name="Putnam N.H."/>
            <person name="Stanke M."/>
            <person name="Adamska M."/>
            <person name="Darling A."/>
            <person name="Degnan S.M."/>
            <person name="Oakley T.H."/>
            <person name="Plachetzki D.C."/>
            <person name="Zhai Y."/>
            <person name="Adamski M."/>
            <person name="Calcino A."/>
            <person name="Cummins S.F."/>
            <person name="Goodstein D.M."/>
            <person name="Harris C."/>
            <person name="Jackson D.J."/>
            <person name="Leys S.P."/>
            <person name="Shu S."/>
            <person name="Woodcroft B.J."/>
            <person name="Vervoort M."/>
            <person name="Kosik K.S."/>
            <person name="Manning G."/>
            <person name="Degnan B.M."/>
            <person name="Rokhsar D.S."/>
        </authorList>
    </citation>
    <scope>NUCLEOTIDE SEQUENCE [LARGE SCALE GENOMIC DNA]</scope>
</reference>
<protein>
    <recommendedName>
        <fullName evidence="9">Ubiquitin-like protease family profile domain-containing protein</fullName>
    </recommendedName>
</protein>
<dbReference type="GO" id="GO:0016579">
    <property type="term" value="P:protein deubiquitination"/>
    <property type="evidence" value="ECO:0007669"/>
    <property type="project" value="InterPro"/>
</dbReference>
<dbReference type="Proteomes" id="UP000007879">
    <property type="component" value="Unassembled WGS sequence"/>
</dbReference>
<dbReference type="InterPro" id="IPR003653">
    <property type="entry name" value="Peptidase_C48_C"/>
</dbReference>